<dbReference type="PROSITE" id="PS50106">
    <property type="entry name" value="PDZ"/>
    <property type="match status" value="1"/>
</dbReference>
<dbReference type="PROSITE" id="PS50178">
    <property type="entry name" value="ZF_FYVE"/>
    <property type="match status" value="1"/>
</dbReference>
<keyword evidence="2 4" id="KW-0863">Zinc-finger</keyword>
<gene>
    <name evidence="8" type="ORF">RFI_06193</name>
</gene>
<feature type="region of interest" description="Disordered" evidence="5">
    <location>
        <begin position="508"/>
        <end position="603"/>
    </location>
</feature>
<evidence type="ECO:0000313" key="9">
    <source>
        <dbReference type="Proteomes" id="UP000023152"/>
    </source>
</evidence>
<dbReference type="InterPro" id="IPR000306">
    <property type="entry name" value="Znf_FYVE"/>
</dbReference>
<dbReference type="EMBL" id="ASPP01005229">
    <property type="protein sequence ID" value="ETO30929.1"/>
    <property type="molecule type" value="Genomic_DNA"/>
</dbReference>
<dbReference type="Pfam" id="PF01363">
    <property type="entry name" value="FYVE"/>
    <property type="match status" value="1"/>
</dbReference>
<feature type="region of interest" description="Disordered" evidence="5">
    <location>
        <begin position="255"/>
        <end position="301"/>
    </location>
</feature>
<dbReference type="GO" id="GO:0008270">
    <property type="term" value="F:zinc ion binding"/>
    <property type="evidence" value="ECO:0007669"/>
    <property type="project" value="UniProtKB-KW"/>
</dbReference>
<feature type="compositionally biased region" description="Polar residues" evidence="5">
    <location>
        <begin position="587"/>
        <end position="603"/>
    </location>
</feature>
<dbReference type="InterPro" id="IPR001478">
    <property type="entry name" value="PDZ"/>
</dbReference>
<protein>
    <submittedName>
        <fullName evidence="8">Kinesin family member 12</fullName>
    </submittedName>
</protein>
<evidence type="ECO:0000256" key="1">
    <source>
        <dbReference type="ARBA" id="ARBA00022723"/>
    </source>
</evidence>
<keyword evidence="9" id="KW-1185">Reference proteome</keyword>
<evidence type="ECO:0000259" key="7">
    <source>
        <dbReference type="PROSITE" id="PS50178"/>
    </source>
</evidence>
<dbReference type="InterPro" id="IPR013083">
    <property type="entry name" value="Znf_RING/FYVE/PHD"/>
</dbReference>
<accession>X6NYL9</accession>
<dbReference type="InterPro" id="IPR036034">
    <property type="entry name" value="PDZ_sf"/>
</dbReference>
<dbReference type="InterPro" id="IPR017455">
    <property type="entry name" value="Znf_FYVE-rel"/>
</dbReference>
<feature type="region of interest" description="Disordered" evidence="5">
    <location>
        <begin position="1"/>
        <end position="30"/>
    </location>
</feature>
<dbReference type="AlphaFoldDB" id="X6NYL9"/>
<dbReference type="Gene3D" id="3.30.40.10">
    <property type="entry name" value="Zinc/RING finger domain, C3HC4 (zinc finger)"/>
    <property type="match status" value="1"/>
</dbReference>
<feature type="domain" description="PDZ" evidence="6">
    <location>
        <begin position="156"/>
        <end position="222"/>
    </location>
</feature>
<dbReference type="SUPFAM" id="SSF57903">
    <property type="entry name" value="FYVE/PHD zinc finger"/>
    <property type="match status" value="1"/>
</dbReference>
<evidence type="ECO:0000256" key="5">
    <source>
        <dbReference type="SAM" id="MobiDB-lite"/>
    </source>
</evidence>
<feature type="domain" description="FYVE-type" evidence="7">
    <location>
        <begin position="99"/>
        <end position="156"/>
    </location>
</feature>
<evidence type="ECO:0000256" key="4">
    <source>
        <dbReference type="PROSITE-ProRule" id="PRU00091"/>
    </source>
</evidence>
<dbReference type="Gene3D" id="2.30.42.10">
    <property type="match status" value="1"/>
</dbReference>
<reference evidence="8 9" key="1">
    <citation type="journal article" date="2013" name="Curr. Biol.">
        <title>The Genome of the Foraminiferan Reticulomyxa filosa.</title>
        <authorList>
            <person name="Glockner G."/>
            <person name="Hulsmann N."/>
            <person name="Schleicher M."/>
            <person name="Noegel A.A."/>
            <person name="Eichinger L."/>
            <person name="Gallinger C."/>
            <person name="Pawlowski J."/>
            <person name="Sierra R."/>
            <person name="Euteneuer U."/>
            <person name="Pillet L."/>
            <person name="Moustafa A."/>
            <person name="Platzer M."/>
            <person name="Groth M."/>
            <person name="Szafranski K."/>
            <person name="Schliwa M."/>
        </authorList>
    </citation>
    <scope>NUCLEOTIDE SEQUENCE [LARGE SCALE GENOMIC DNA]</scope>
</reference>
<feature type="compositionally biased region" description="Basic residues" evidence="5">
    <location>
        <begin position="287"/>
        <end position="299"/>
    </location>
</feature>
<sequence>MPEDSFASDKFKTDQDDGEETDARQSSYTYADTYAYADEAFAYRDNDNDDVDVGADGDAEMETEVEVLGDNDMEAETEAEAETETEMETEVGVDEDFEHGEVYVCDICQKTSTKKHWCRRCGRKLCSAHSKTRRREIGYDRKKSQRVCDKCRDEHEYEISLDRKPFGFVVVPDSDKRNYVVIDRVKSNSVAEECGLKSNCVILEINRKNIESKSYDEVMDRLHACEEFPVVLRLKRLNEWTTNPFERVKKLREEEAKQKEEKAKLERANKLKEKEKEKEKDKDKDKKKGKHVSSMKAVKRSMTQTHIRKGTGITPNINSNGNMNTNTNVNMNMNMNMNTNAPSRHEKSVSVMTIAQMKASKKTGTNNAMLTNSIASNKYLVKSNTASSLALSPSQTNEVEMPTLSRSDSLTHSSSITSFTVDFKDLEDMSSSVLAVEHELPGATWFKSASESELNNDFSAALANYQKGVKLLESAYDELPEDHSLKKTYFNKLSDFRVKVLRLSKKTVLQQRRAGRTGKESSVSASTSTSTSTSTSASASKGTSNATSANANSNINAGEANNEPSKKNPTKTRMTTPMPPSKRGWKKTSSPSRLTSHSPTFWD</sequence>
<evidence type="ECO:0000256" key="3">
    <source>
        <dbReference type="ARBA" id="ARBA00022833"/>
    </source>
</evidence>
<dbReference type="Proteomes" id="UP000023152">
    <property type="component" value="Unassembled WGS sequence"/>
</dbReference>
<keyword evidence="3" id="KW-0862">Zinc</keyword>
<dbReference type="OrthoDB" id="10009200at2759"/>
<dbReference type="SMART" id="SM00064">
    <property type="entry name" value="FYVE"/>
    <property type="match status" value="1"/>
</dbReference>
<name>X6NYL9_RETFI</name>
<dbReference type="CDD" id="cd00136">
    <property type="entry name" value="PDZ_canonical"/>
    <property type="match status" value="1"/>
</dbReference>
<dbReference type="InterPro" id="IPR011011">
    <property type="entry name" value="Znf_FYVE_PHD"/>
</dbReference>
<comment type="caution">
    <text evidence="8">The sequence shown here is derived from an EMBL/GenBank/DDBJ whole genome shotgun (WGS) entry which is preliminary data.</text>
</comment>
<dbReference type="SMART" id="SM00228">
    <property type="entry name" value="PDZ"/>
    <property type="match status" value="1"/>
</dbReference>
<proteinExistence type="predicted"/>
<dbReference type="SUPFAM" id="SSF50156">
    <property type="entry name" value="PDZ domain-like"/>
    <property type="match status" value="1"/>
</dbReference>
<evidence type="ECO:0000313" key="8">
    <source>
        <dbReference type="EMBL" id="ETO30929.1"/>
    </source>
</evidence>
<evidence type="ECO:0000259" key="6">
    <source>
        <dbReference type="PROSITE" id="PS50106"/>
    </source>
</evidence>
<dbReference type="CDD" id="cd00065">
    <property type="entry name" value="FYVE_like_SF"/>
    <property type="match status" value="1"/>
</dbReference>
<organism evidence="8 9">
    <name type="scientific">Reticulomyxa filosa</name>
    <dbReference type="NCBI Taxonomy" id="46433"/>
    <lineage>
        <taxon>Eukaryota</taxon>
        <taxon>Sar</taxon>
        <taxon>Rhizaria</taxon>
        <taxon>Retaria</taxon>
        <taxon>Foraminifera</taxon>
        <taxon>Monothalamids</taxon>
        <taxon>Reticulomyxidae</taxon>
        <taxon>Reticulomyxa</taxon>
    </lineage>
</organism>
<feature type="compositionally biased region" description="Basic and acidic residues" evidence="5">
    <location>
        <begin position="255"/>
        <end position="286"/>
    </location>
</feature>
<feature type="compositionally biased region" description="Low complexity" evidence="5">
    <location>
        <begin position="521"/>
        <end position="562"/>
    </location>
</feature>
<evidence type="ECO:0000256" key="2">
    <source>
        <dbReference type="ARBA" id="ARBA00022771"/>
    </source>
</evidence>
<keyword evidence="1" id="KW-0479">Metal-binding</keyword>
<dbReference type="Pfam" id="PF00595">
    <property type="entry name" value="PDZ"/>
    <property type="match status" value="1"/>
</dbReference>